<protein>
    <submittedName>
        <fullName evidence="1">Uncharacterized protein</fullName>
    </submittedName>
</protein>
<evidence type="ECO:0000313" key="1">
    <source>
        <dbReference type="EMBL" id="CAB4135569.1"/>
    </source>
</evidence>
<gene>
    <name evidence="1" type="ORF">UFOVP285_60</name>
</gene>
<reference evidence="1" key="1">
    <citation type="submission" date="2020-04" db="EMBL/GenBank/DDBJ databases">
        <authorList>
            <person name="Chiriac C."/>
            <person name="Salcher M."/>
            <person name="Ghai R."/>
            <person name="Kavagutti S V."/>
        </authorList>
    </citation>
    <scope>NUCLEOTIDE SEQUENCE</scope>
</reference>
<sequence>MSKGGKVRESETIKRLYKDSIHECLLHIAFLKHMDLHNTFVAWKVAHRLEGGEL</sequence>
<dbReference type="EMBL" id="LR796300">
    <property type="protein sequence ID" value="CAB4135569.1"/>
    <property type="molecule type" value="Genomic_DNA"/>
</dbReference>
<organism evidence="1">
    <name type="scientific">uncultured Caudovirales phage</name>
    <dbReference type="NCBI Taxonomy" id="2100421"/>
    <lineage>
        <taxon>Viruses</taxon>
        <taxon>Duplodnaviria</taxon>
        <taxon>Heunggongvirae</taxon>
        <taxon>Uroviricota</taxon>
        <taxon>Caudoviricetes</taxon>
        <taxon>Peduoviridae</taxon>
        <taxon>Maltschvirus</taxon>
        <taxon>Maltschvirus maltsch</taxon>
    </lineage>
</organism>
<name>A0A6J5LV34_9CAUD</name>
<accession>A0A6J5LV34</accession>
<proteinExistence type="predicted"/>